<keyword evidence="10" id="KW-0547">Nucleotide-binding</keyword>
<evidence type="ECO:0000256" key="5">
    <source>
        <dbReference type="ARBA" id="ARBA00022777"/>
    </source>
</evidence>
<dbReference type="InterPro" id="IPR036097">
    <property type="entry name" value="HisK_dim/P_sf"/>
</dbReference>
<feature type="transmembrane region" description="Helical" evidence="8">
    <location>
        <begin position="105"/>
        <end position="126"/>
    </location>
</feature>
<evidence type="ECO:0000256" key="2">
    <source>
        <dbReference type="ARBA" id="ARBA00012438"/>
    </source>
</evidence>
<dbReference type="CDD" id="cd14686">
    <property type="entry name" value="bZIP"/>
    <property type="match status" value="1"/>
</dbReference>
<gene>
    <name evidence="10" type="ORF">ACFSBX_16750</name>
</gene>
<evidence type="ECO:0000313" key="11">
    <source>
        <dbReference type="Proteomes" id="UP001597085"/>
    </source>
</evidence>
<keyword evidence="10" id="KW-0067">ATP-binding</keyword>
<dbReference type="AlphaFoldDB" id="A0ABD6CR98"/>
<keyword evidence="11" id="KW-1185">Reference proteome</keyword>
<keyword evidence="4" id="KW-0808">Transferase</keyword>
<feature type="transmembrane region" description="Helical" evidence="8">
    <location>
        <begin position="41"/>
        <end position="58"/>
    </location>
</feature>
<feature type="transmembrane region" description="Helical" evidence="8">
    <location>
        <begin position="70"/>
        <end position="93"/>
    </location>
</feature>
<protein>
    <recommendedName>
        <fullName evidence="2">histidine kinase</fullName>
        <ecNumber evidence="2">2.7.13.3</ecNumber>
    </recommendedName>
</protein>
<dbReference type="GO" id="GO:0004673">
    <property type="term" value="F:protein histidine kinase activity"/>
    <property type="evidence" value="ECO:0007669"/>
    <property type="project" value="UniProtKB-EC"/>
</dbReference>
<keyword evidence="5" id="KW-0418">Kinase</keyword>
<reference evidence="10 11" key="1">
    <citation type="journal article" date="2019" name="Int. J. Syst. Evol. Microbiol.">
        <title>The Global Catalogue of Microorganisms (GCM) 10K type strain sequencing project: providing services to taxonomists for standard genome sequencing and annotation.</title>
        <authorList>
            <consortium name="The Broad Institute Genomics Platform"/>
            <consortium name="The Broad Institute Genome Sequencing Center for Infectious Disease"/>
            <person name="Wu L."/>
            <person name="Ma J."/>
        </authorList>
    </citation>
    <scope>NUCLEOTIDE SEQUENCE [LARGE SCALE GENOMIC DNA]</scope>
    <source>
        <strain evidence="10 11">CGMCC 1.12121</strain>
    </source>
</reference>
<keyword evidence="8" id="KW-0472">Membrane</keyword>
<dbReference type="PANTHER" id="PTHR43711">
    <property type="entry name" value="TWO-COMPONENT HISTIDINE KINASE"/>
    <property type="match status" value="1"/>
</dbReference>
<dbReference type="RefSeq" id="WP_390278209.1">
    <property type="nucleotide sequence ID" value="NZ_JBHUDK010000016.1"/>
</dbReference>
<feature type="coiled-coil region" evidence="7">
    <location>
        <begin position="125"/>
        <end position="159"/>
    </location>
</feature>
<keyword evidence="3" id="KW-0597">Phosphoprotein</keyword>
<feature type="domain" description="Histidine kinase" evidence="9">
    <location>
        <begin position="169"/>
        <end position="359"/>
    </location>
</feature>
<keyword evidence="6" id="KW-0902">Two-component regulatory system</keyword>
<dbReference type="SMART" id="SM00387">
    <property type="entry name" value="HATPase_c"/>
    <property type="match status" value="1"/>
</dbReference>
<keyword evidence="8" id="KW-1133">Transmembrane helix</keyword>
<keyword evidence="8" id="KW-0812">Transmembrane</keyword>
<dbReference type="EC" id="2.7.13.3" evidence="2"/>
<dbReference type="InterPro" id="IPR005467">
    <property type="entry name" value="His_kinase_dom"/>
</dbReference>
<accession>A0ABD6CR98</accession>
<dbReference type="SUPFAM" id="SSF47384">
    <property type="entry name" value="Homodimeric domain of signal transducing histidine kinase"/>
    <property type="match status" value="1"/>
</dbReference>
<comment type="caution">
    <text evidence="10">The sequence shown here is derived from an EMBL/GenBank/DDBJ whole genome shotgun (WGS) entry which is preliminary data.</text>
</comment>
<dbReference type="CDD" id="cd00082">
    <property type="entry name" value="HisKA"/>
    <property type="match status" value="1"/>
</dbReference>
<dbReference type="Proteomes" id="UP001597085">
    <property type="component" value="Unassembled WGS sequence"/>
</dbReference>
<dbReference type="Pfam" id="PF00512">
    <property type="entry name" value="HisKA"/>
    <property type="match status" value="1"/>
</dbReference>
<dbReference type="SMART" id="SM00388">
    <property type="entry name" value="HisKA"/>
    <property type="match status" value="1"/>
</dbReference>
<evidence type="ECO:0000256" key="7">
    <source>
        <dbReference type="SAM" id="Coils"/>
    </source>
</evidence>
<dbReference type="GO" id="GO:0005524">
    <property type="term" value="F:ATP binding"/>
    <property type="evidence" value="ECO:0007669"/>
    <property type="project" value="UniProtKB-KW"/>
</dbReference>
<dbReference type="PANTHER" id="PTHR43711:SF1">
    <property type="entry name" value="HISTIDINE KINASE 1"/>
    <property type="match status" value="1"/>
</dbReference>
<evidence type="ECO:0000256" key="3">
    <source>
        <dbReference type="ARBA" id="ARBA00022553"/>
    </source>
</evidence>
<keyword evidence="7" id="KW-0175">Coiled coil</keyword>
<dbReference type="InterPro" id="IPR003594">
    <property type="entry name" value="HATPase_dom"/>
</dbReference>
<comment type="catalytic activity">
    <reaction evidence="1">
        <text>ATP + protein L-histidine = ADP + protein N-phospho-L-histidine.</text>
        <dbReference type="EC" id="2.7.13.3"/>
    </reaction>
</comment>
<sequence length="373" mass="40776">MDLRRPLLRYSVVFAGGTLLALSIADLVLDGDILLVDGIERALPIAIALAIIAVGYWLPRQSLSPHEISLIAFGAILGGFLFTLIVGWILVVFRLEHNLQGELSYIFLNGSAIGMLGNTVLGFLFLELRRQNQELQQTTEQLEQRNHQLKLQTAQLRAQNDRLDTFVGIVSHDLRNPLTVAMGRLDLARTAEGDEHFQAIEQALERIDDLISELLKLARQGQTVDEFESTSLSEVAETAWGTVDTGDLTLTMERDARLRADTSRLQQVFENLFRNAVTHGGADASTVRVGILDTSGFYVEDDGDGIPQSDQETIFSVGYTTSSAGTGYGLNIVEAIVEAHGWSIAAVDGSDGGARFEIQGVESLKPITRRTPA</sequence>
<feature type="transmembrane region" description="Helical" evidence="8">
    <location>
        <begin position="7"/>
        <end position="29"/>
    </location>
</feature>
<dbReference type="InterPro" id="IPR004358">
    <property type="entry name" value="Sig_transdc_His_kin-like_C"/>
</dbReference>
<evidence type="ECO:0000256" key="8">
    <source>
        <dbReference type="SAM" id="Phobius"/>
    </source>
</evidence>
<dbReference type="PROSITE" id="PS50109">
    <property type="entry name" value="HIS_KIN"/>
    <property type="match status" value="1"/>
</dbReference>
<dbReference type="SUPFAM" id="SSF55874">
    <property type="entry name" value="ATPase domain of HSP90 chaperone/DNA topoisomerase II/histidine kinase"/>
    <property type="match status" value="1"/>
</dbReference>
<dbReference type="GO" id="GO:0000160">
    <property type="term" value="P:phosphorelay signal transduction system"/>
    <property type="evidence" value="ECO:0007669"/>
    <property type="project" value="UniProtKB-KW"/>
</dbReference>
<dbReference type="Gene3D" id="1.10.287.130">
    <property type="match status" value="1"/>
</dbReference>
<dbReference type="InterPro" id="IPR050736">
    <property type="entry name" value="Sensor_HK_Regulatory"/>
</dbReference>
<organism evidence="10 11">
    <name type="scientific">Halobellus rarus</name>
    <dbReference type="NCBI Taxonomy" id="1126237"/>
    <lineage>
        <taxon>Archaea</taxon>
        <taxon>Methanobacteriati</taxon>
        <taxon>Methanobacteriota</taxon>
        <taxon>Stenosarchaea group</taxon>
        <taxon>Halobacteria</taxon>
        <taxon>Halobacteriales</taxon>
        <taxon>Haloferacaceae</taxon>
        <taxon>Halobellus</taxon>
    </lineage>
</organism>
<dbReference type="PRINTS" id="PR00344">
    <property type="entry name" value="BCTRLSENSOR"/>
</dbReference>
<dbReference type="InterPro" id="IPR003661">
    <property type="entry name" value="HisK_dim/P_dom"/>
</dbReference>
<name>A0ABD6CR98_9EURY</name>
<evidence type="ECO:0000256" key="4">
    <source>
        <dbReference type="ARBA" id="ARBA00022679"/>
    </source>
</evidence>
<dbReference type="Pfam" id="PF02518">
    <property type="entry name" value="HATPase_c"/>
    <property type="match status" value="1"/>
</dbReference>
<evidence type="ECO:0000256" key="1">
    <source>
        <dbReference type="ARBA" id="ARBA00000085"/>
    </source>
</evidence>
<proteinExistence type="predicted"/>
<dbReference type="CDD" id="cd00075">
    <property type="entry name" value="HATPase"/>
    <property type="match status" value="1"/>
</dbReference>
<evidence type="ECO:0000313" key="10">
    <source>
        <dbReference type="EMBL" id="MFD1600590.1"/>
    </source>
</evidence>
<evidence type="ECO:0000256" key="6">
    <source>
        <dbReference type="ARBA" id="ARBA00023012"/>
    </source>
</evidence>
<dbReference type="Gene3D" id="3.30.565.10">
    <property type="entry name" value="Histidine kinase-like ATPase, C-terminal domain"/>
    <property type="match status" value="1"/>
</dbReference>
<evidence type="ECO:0000259" key="9">
    <source>
        <dbReference type="PROSITE" id="PS50109"/>
    </source>
</evidence>
<dbReference type="EMBL" id="JBHUDK010000016">
    <property type="protein sequence ID" value="MFD1600590.1"/>
    <property type="molecule type" value="Genomic_DNA"/>
</dbReference>
<dbReference type="InterPro" id="IPR036890">
    <property type="entry name" value="HATPase_C_sf"/>
</dbReference>